<keyword evidence="3" id="KW-1185">Reference proteome</keyword>
<evidence type="ECO:0000313" key="3">
    <source>
        <dbReference type="Proteomes" id="UP000182826"/>
    </source>
</evidence>
<feature type="signal peptide" evidence="1">
    <location>
        <begin position="1"/>
        <end position="19"/>
    </location>
</feature>
<dbReference type="RefSeq" id="WP_071635450.1">
    <property type="nucleotide sequence ID" value="NZ_MLFK01000002.1"/>
</dbReference>
<evidence type="ECO:0000313" key="2">
    <source>
        <dbReference type="EMBL" id="OIV43486.1"/>
    </source>
</evidence>
<dbReference type="OrthoDB" id="1358646at2"/>
<proteinExistence type="predicted"/>
<comment type="caution">
    <text evidence="2">The sequence shown here is derived from an EMBL/GenBank/DDBJ whole genome shotgun (WGS) entry which is preliminary data.</text>
</comment>
<dbReference type="EMBL" id="MLFK01000002">
    <property type="protein sequence ID" value="OIV43486.1"/>
    <property type="molecule type" value="Genomic_DNA"/>
</dbReference>
<sequence>MTKKLKYLITLFLAFAMIAGDGALNFQSKSADYYQSSRVIINRELDFKNSRVYQFGFSRSLEKASFSFFILYKSVKEVLSFQTQIILKNHKNLHQKINSFIKQAVFVNEVITSGNFKKSLYTA</sequence>
<dbReference type="AlphaFoldDB" id="A0A1J7BXX6"/>
<reference evidence="2 3" key="1">
    <citation type="submission" date="2016-10" db="EMBL/GenBank/DDBJ databases">
        <title>Draft Genome Sequence of Rhizobacteria Flavobacterium johnsoniae CI04.</title>
        <authorList>
            <person name="Bravo J.I."/>
            <person name="Lozano G.L."/>
            <person name="Handelsman J."/>
        </authorList>
    </citation>
    <scope>NUCLEOTIDE SEQUENCE [LARGE SCALE GENOMIC DNA]</scope>
    <source>
        <strain evidence="2 3">CI04</strain>
    </source>
</reference>
<name>A0A1J7BXX6_FLAJO</name>
<dbReference type="Proteomes" id="UP000182826">
    <property type="component" value="Unassembled WGS sequence"/>
</dbReference>
<keyword evidence="1" id="KW-0732">Signal</keyword>
<feature type="chain" id="PRO_5009643868" evidence="1">
    <location>
        <begin position="20"/>
        <end position="123"/>
    </location>
</feature>
<protein>
    <submittedName>
        <fullName evidence="2">Uncharacterized protein</fullName>
    </submittedName>
</protein>
<accession>A0A1J7BXX6</accession>
<organism evidence="2 3">
    <name type="scientific">Flavobacterium johnsoniae</name>
    <name type="common">Cytophaga johnsonae</name>
    <dbReference type="NCBI Taxonomy" id="986"/>
    <lineage>
        <taxon>Bacteria</taxon>
        <taxon>Pseudomonadati</taxon>
        <taxon>Bacteroidota</taxon>
        <taxon>Flavobacteriia</taxon>
        <taxon>Flavobacteriales</taxon>
        <taxon>Flavobacteriaceae</taxon>
        <taxon>Flavobacterium</taxon>
    </lineage>
</organism>
<gene>
    <name evidence="2" type="ORF">BKM63_04590</name>
</gene>
<evidence type="ECO:0000256" key="1">
    <source>
        <dbReference type="SAM" id="SignalP"/>
    </source>
</evidence>